<evidence type="ECO:0000313" key="2">
    <source>
        <dbReference type="EMBL" id="GEU93676.1"/>
    </source>
</evidence>
<organism evidence="2">
    <name type="scientific">Tanacetum cinerariifolium</name>
    <name type="common">Dalmatian daisy</name>
    <name type="synonym">Chrysanthemum cinerariifolium</name>
    <dbReference type="NCBI Taxonomy" id="118510"/>
    <lineage>
        <taxon>Eukaryota</taxon>
        <taxon>Viridiplantae</taxon>
        <taxon>Streptophyta</taxon>
        <taxon>Embryophyta</taxon>
        <taxon>Tracheophyta</taxon>
        <taxon>Spermatophyta</taxon>
        <taxon>Magnoliopsida</taxon>
        <taxon>eudicotyledons</taxon>
        <taxon>Gunneridae</taxon>
        <taxon>Pentapetalae</taxon>
        <taxon>asterids</taxon>
        <taxon>campanulids</taxon>
        <taxon>Asterales</taxon>
        <taxon>Asteraceae</taxon>
        <taxon>Asteroideae</taxon>
        <taxon>Anthemideae</taxon>
        <taxon>Anthemidinae</taxon>
        <taxon>Tanacetum</taxon>
    </lineage>
</organism>
<feature type="compositionally biased region" description="Acidic residues" evidence="1">
    <location>
        <begin position="176"/>
        <end position="187"/>
    </location>
</feature>
<sequence>MAILAMMMNDDIKASAVYSKYLAKSKGSKLIKASGKGKGLLTKQGVKVALERVSIPKRRRSKIVVEEISQFEEVPDKADSKETGQDNEEPLVRRRPIGVVISGEARKESDEEGKARKASKDDFFIQQHPRNSGEGSGVIPNVPGELIHKSSNKGSGVNPAVLDEPRDRSSSSSSASEDEIEDISIDEEDKRKDDKEKVDES</sequence>
<dbReference type="AlphaFoldDB" id="A0A6L2P5Q5"/>
<reference evidence="2" key="1">
    <citation type="journal article" date="2019" name="Sci. Rep.">
        <title>Draft genome of Tanacetum cinerariifolium, the natural source of mosquito coil.</title>
        <authorList>
            <person name="Yamashiro T."/>
            <person name="Shiraishi A."/>
            <person name="Satake H."/>
            <person name="Nakayama K."/>
        </authorList>
    </citation>
    <scope>NUCLEOTIDE SEQUENCE</scope>
</reference>
<evidence type="ECO:0000256" key="1">
    <source>
        <dbReference type="SAM" id="MobiDB-lite"/>
    </source>
</evidence>
<gene>
    <name evidence="2" type="ORF">Tci_065654</name>
</gene>
<name>A0A6L2P5Q5_TANCI</name>
<comment type="caution">
    <text evidence="2">The sequence shown here is derived from an EMBL/GenBank/DDBJ whole genome shotgun (WGS) entry which is preliminary data.</text>
</comment>
<proteinExistence type="predicted"/>
<protein>
    <submittedName>
        <fullName evidence="2">Uncharacterized protein</fullName>
    </submittedName>
</protein>
<feature type="compositionally biased region" description="Basic and acidic residues" evidence="1">
    <location>
        <begin position="104"/>
        <end position="123"/>
    </location>
</feature>
<dbReference type="EMBL" id="BKCJ010010906">
    <property type="protein sequence ID" value="GEU93676.1"/>
    <property type="molecule type" value="Genomic_DNA"/>
</dbReference>
<feature type="region of interest" description="Disordered" evidence="1">
    <location>
        <begin position="72"/>
        <end position="201"/>
    </location>
</feature>
<feature type="compositionally biased region" description="Basic and acidic residues" evidence="1">
    <location>
        <begin position="188"/>
        <end position="201"/>
    </location>
</feature>
<accession>A0A6L2P5Q5</accession>
<feature type="compositionally biased region" description="Basic and acidic residues" evidence="1">
    <location>
        <begin position="74"/>
        <end position="84"/>
    </location>
</feature>